<dbReference type="Pfam" id="PF07503">
    <property type="entry name" value="zf-HYPF"/>
    <property type="match status" value="2"/>
</dbReference>
<dbReference type="Gene3D" id="3.30.420.40">
    <property type="match status" value="1"/>
</dbReference>
<dbReference type="InterPro" id="IPR006070">
    <property type="entry name" value="Sua5-like_dom"/>
</dbReference>
<evidence type="ECO:0000256" key="7">
    <source>
        <dbReference type="ARBA" id="ARBA00048220"/>
    </source>
</evidence>
<dbReference type="InterPro" id="IPR055128">
    <property type="entry name" value="HypF_C_2"/>
</dbReference>
<evidence type="ECO:0000259" key="10">
    <source>
        <dbReference type="PROSITE" id="PS51160"/>
    </source>
</evidence>
<evidence type="ECO:0000256" key="4">
    <source>
        <dbReference type="ARBA" id="ARBA00022723"/>
    </source>
</evidence>
<dbReference type="InterPro" id="IPR001792">
    <property type="entry name" value="Acylphosphatase-like_dom"/>
</dbReference>
<accession>A0ABR8PRM1</accession>
<dbReference type="InterPro" id="IPR004421">
    <property type="entry name" value="Carbamoyltransferase_HypF"/>
</dbReference>
<dbReference type="Pfam" id="PF00708">
    <property type="entry name" value="Acylphosphatase"/>
    <property type="match status" value="1"/>
</dbReference>
<dbReference type="PIRSF" id="PIRSF006256">
    <property type="entry name" value="CMPcnvr_hdrg_mat"/>
    <property type="match status" value="1"/>
</dbReference>
<evidence type="ECO:0000256" key="8">
    <source>
        <dbReference type="PIRNR" id="PIRNR006256"/>
    </source>
</evidence>
<comment type="pathway">
    <text evidence="1">Protein modification; [NiFe] hydrogenase maturation.</text>
</comment>
<evidence type="ECO:0000313" key="12">
    <source>
        <dbReference type="EMBL" id="MBD7910826.1"/>
    </source>
</evidence>
<dbReference type="Proteomes" id="UP000627781">
    <property type="component" value="Unassembled WGS sequence"/>
</dbReference>
<dbReference type="InterPro" id="IPR041440">
    <property type="entry name" value="HypF_C"/>
</dbReference>
<feature type="domain" description="YrdC-like" evidence="11">
    <location>
        <begin position="199"/>
        <end position="383"/>
    </location>
</feature>
<dbReference type="Gene3D" id="3.90.870.50">
    <property type="match status" value="1"/>
</dbReference>
<dbReference type="Pfam" id="PF17788">
    <property type="entry name" value="HypF_C"/>
    <property type="match status" value="1"/>
</dbReference>
<dbReference type="PANTHER" id="PTHR42959">
    <property type="entry name" value="CARBAMOYLTRANSFERASE"/>
    <property type="match status" value="1"/>
</dbReference>
<dbReference type="EMBL" id="JACSRA010000006">
    <property type="protein sequence ID" value="MBD7910826.1"/>
    <property type="molecule type" value="Genomic_DNA"/>
</dbReference>
<sequence>MVRKYILVTGLVQGIGFRPYIYKIALKNNLKGFVKNSNVGVIIDIEGEKSSIGNFLYQLKEGGPEALSIDKIVIEDKELINYKVFKIEKSSKESRGITFISPDLGTCKECYKEIMNKENKRYMYPFTNCTKCGPRYSIIKSLPYDRFATTMNFFNMCNECNEEYKNILNRRFHAESNCCAICGPKLQLIDNEGRVVNTLNPIEEVIKFLKEDKIISIKGIGGFHLVCNGKSENTIELLRKRKYRERKPFAVMIKDIETVKKYCYLSKEEEKILSSNKRPIVVLDTIEDKLPLNIAPGNNTLGVMLPYSPIHYLLFQKELEVLVMTSANLNGMPIVYKNEDAISQLSEIVDYHLINNREIYNAIDDSVVRVILGEERVIRRGRGYSPTYLKGDGFKESISLGSYLKNNFCLVTKENIILSQYIGNLDNVETLKRYYMSIRNLSGIYNAKPELIVYDFHPGGFSKGYLKTFKGKKIGVYHHHAHLASVLFENREKDKVIGVAYDGSGFGEDGAIWGGEFLIVDCKKFSRVGHLNSVQMPGGDKAVKEPVRMAISYLYKTYKNKIDEVLNLINFNLIEKKYIQIIRKNINCPKTSSMGRLFDAVSYLLGFNRNVTYEGEAAIYLENISIAGVVESYYFDIDLKNQKYIINTDKIIIGVIEDIKKQIKPGIISRKFHNTIIKLTLELCLQISNVNKIKKVALSGGVFQNKILLEGVYNALKQNGFIVYINKQVPCNDGGISLGQIVIANAREME</sequence>
<evidence type="ECO:0000256" key="5">
    <source>
        <dbReference type="ARBA" id="ARBA00022771"/>
    </source>
</evidence>
<feature type="active site" evidence="9">
    <location>
        <position position="18"/>
    </location>
</feature>
<dbReference type="InterPro" id="IPR017945">
    <property type="entry name" value="DHBP_synth_RibB-like_a/b_dom"/>
</dbReference>
<dbReference type="SUPFAM" id="SSF55821">
    <property type="entry name" value="YrdC/RibB"/>
    <property type="match status" value="1"/>
</dbReference>
<reference evidence="12 13" key="1">
    <citation type="submission" date="2020-08" db="EMBL/GenBank/DDBJ databases">
        <title>A Genomic Blueprint of the Chicken Gut Microbiome.</title>
        <authorList>
            <person name="Gilroy R."/>
            <person name="Ravi A."/>
            <person name="Getino M."/>
            <person name="Pursley I."/>
            <person name="Horton D.L."/>
            <person name="Alikhan N.-F."/>
            <person name="Baker D."/>
            <person name="Gharbi K."/>
            <person name="Hall N."/>
            <person name="Watson M."/>
            <person name="Adriaenssens E.M."/>
            <person name="Foster-Nyarko E."/>
            <person name="Jarju S."/>
            <person name="Secka A."/>
            <person name="Antonio M."/>
            <person name="Oren A."/>
            <person name="Chaudhuri R."/>
            <person name="La Ragione R.M."/>
            <person name="Hildebrand F."/>
            <person name="Pallen M.J."/>
        </authorList>
    </citation>
    <scope>NUCLEOTIDE SEQUENCE [LARGE SCALE GENOMIC DNA]</scope>
    <source>
        <strain evidence="12 13">Sa3CVN1</strain>
    </source>
</reference>
<comment type="catalytic activity">
    <reaction evidence="9">
        <text>an acyl phosphate + H2O = a carboxylate + phosphate + H(+)</text>
        <dbReference type="Rhea" id="RHEA:14965"/>
        <dbReference type="ChEBI" id="CHEBI:15377"/>
        <dbReference type="ChEBI" id="CHEBI:15378"/>
        <dbReference type="ChEBI" id="CHEBI:29067"/>
        <dbReference type="ChEBI" id="CHEBI:43474"/>
        <dbReference type="ChEBI" id="CHEBI:59918"/>
        <dbReference type="EC" id="3.6.1.7"/>
    </reaction>
</comment>
<evidence type="ECO:0000313" key="13">
    <source>
        <dbReference type="Proteomes" id="UP000627781"/>
    </source>
</evidence>
<comment type="catalytic activity">
    <reaction evidence="7">
        <text>C-terminal L-cysteinyl-[HypE protein] + carbamoyl phosphate + ATP + H2O = C-terminal S-carboxamide-L-cysteinyl-[HypE protein] + AMP + phosphate + diphosphate + H(+)</text>
        <dbReference type="Rhea" id="RHEA:55636"/>
        <dbReference type="Rhea" id="RHEA-COMP:14247"/>
        <dbReference type="Rhea" id="RHEA-COMP:14392"/>
        <dbReference type="ChEBI" id="CHEBI:15377"/>
        <dbReference type="ChEBI" id="CHEBI:15378"/>
        <dbReference type="ChEBI" id="CHEBI:30616"/>
        <dbReference type="ChEBI" id="CHEBI:33019"/>
        <dbReference type="ChEBI" id="CHEBI:43474"/>
        <dbReference type="ChEBI" id="CHEBI:58228"/>
        <dbReference type="ChEBI" id="CHEBI:76913"/>
        <dbReference type="ChEBI" id="CHEBI:139126"/>
        <dbReference type="ChEBI" id="CHEBI:456215"/>
    </reaction>
</comment>
<dbReference type="InterPro" id="IPR011125">
    <property type="entry name" value="Znf_HypF"/>
</dbReference>
<gene>
    <name evidence="12" type="primary">hypF</name>
    <name evidence="12" type="ORF">H9661_05575</name>
</gene>
<feature type="domain" description="Acylphosphatase-like" evidence="10">
    <location>
        <begin position="3"/>
        <end position="89"/>
    </location>
</feature>
<evidence type="ECO:0000256" key="3">
    <source>
        <dbReference type="ARBA" id="ARBA00022598"/>
    </source>
</evidence>
<keyword evidence="5" id="KW-0863">Zinc-finger</keyword>
<keyword evidence="3" id="KW-0436">Ligase</keyword>
<evidence type="ECO:0000256" key="1">
    <source>
        <dbReference type="ARBA" id="ARBA00004711"/>
    </source>
</evidence>
<dbReference type="PANTHER" id="PTHR42959:SF1">
    <property type="entry name" value="CARBAMOYLTRANSFERASE HYPF"/>
    <property type="match status" value="1"/>
</dbReference>
<dbReference type="Pfam" id="PF01300">
    <property type="entry name" value="Sua5_yciO_yrdC"/>
    <property type="match status" value="1"/>
</dbReference>
<keyword evidence="9" id="KW-0378">Hydrolase</keyword>
<protein>
    <recommendedName>
        <fullName evidence="8">Carbamoyltransferase</fullName>
        <ecNumber evidence="8">6.2.-.-</ecNumber>
    </recommendedName>
</protein>
<evidence type="ECO:0000256" key="6">
    <source>
        <dbReference type="ARBA" id="ARBA00022833"/>
    </source>
</evidence>
<evidence type="ECO:0000256" key="2">
    <source>
        <dbReference type="ARBA" id="ARBA00008097"/>
    </source>
</evidence>
<dbReference type="EC" id="6.2.-.-" evidence="8"/>
<proteinExistence type="inferred from homology"/>
<dbReference type="Gene3D" id="3.30.420.360">
    <property type="match status" value="1"/>
</dbReference>
<evidence type="ECO:0000256" key="9">
    <source>
        <dbReference type="PROSITE-ProRule" id="PRU00520"/>
    </source>
</evidence>
<comment type="caution">
    <text evidence="12">The sequence shown here is derived from an EMBL/GenBank/DDBJ whole genome shotgun (WGS) entry which is preliminary data.</text>
</comment>
<organism evidence="12 13">
    <name type="scientific">Clostridium cibarium</name>
    <dbReference type="NCBI Taxonomy" id="2762247"/>
    <lineage>
        <taxon>Bacteria</taxon>
        <taxon>Bacillati</taxon>
        <taxon>Bacillota</taxon>
        <taxon>Clostridia</taxon>
        <taxon>Eubacteriales</taxon>
        <taxon>Clostridiaceae</taxon>
        <taxon>Clostridium</taxon>
    </lineage>
</organism>
<comment type="similarity">
    <text evidence="2 8">Belongs to the carbamoyltransferase HypF family.</text>
</comment>
<name>A0ABR8PRM1_9CLOT</name>
<dbReference type="RefSeq" id="WP_191767906.1">
    <property type="nucleotide sequence ID" value="NZ_JACSRA010000006.1"/>
</dbReference>
<dbReference type="PROSITE" id="PS51163">
    <property type="entry name" value="YRDC"/>
    <property type="match status" value="1"/>
</dbReference>
<dbReference type="Gene3D" id="3.30.110.120">
    <property type="match status" value="1"/>
</dbReference>
<dbReference type="InterPro" id="IPR051060">
    <property type="entry name" value="Carbamoyltrans_HypF-like"/>
</dbReference>
<dbReference type="PROSITE" id="PS51160">
    <property type="entry name" value="ACYLPHOSPHATASE_3"/>
    <property type="match status" value="1"/>
</dbReference>
<dbReference type="InterPro" id="IPR036046">
    <property type="entry name" value="Acylphosphatase-like_dom_sf"/>
</dbReference>
<keyword evidence="13" id="KW-1185">Reference proteome</keyword>
<keyword evidence="6" id="KW-0862">Zinc</keyword>
<feature type="active site" evidence="9">
    <location>
        <position position="36"/>
    </location>
</feature>
<dbReference type="SUPFAM" id="SSF54975">
    <property type="entry name" value="Acylphosphatase/BLUF domain-like"/>
    <property type="match status" value="1"/>
</dbReference>
<dbReference type="Pfam" id="PF22521">
    <property type="entry name" value="HypF_C_2"/>
    <property type="match status" value="1"/>
</dbReference>
<keyword evidence="4" id="KW-0479">Metal-binding</keyword>
<dbReference type="NCBIfam" id="TIGR00143">
    <property type="entry name" value="hypF"/>
    <property type="match status" value="1"/>
</dbReference>
<evidence type="ECO:0000259" key="11">
    <source>
        <dbReference type="PROSITE" id="PS51163"/>
    </source>
</evidence>